<accession>A0A8J5D2V7</accession>
<gene>
    <name evidence="1" type="ORF">GWK47_029830</name>
</gene>
<keyword evidence="2" id="KW-1185">Reference proteome</keyword>
<dbReference type="EMBL" id="JACEEZ010000961">
    <property type="protein sequence ID" value="KAG0729691.1"/>
    <property type="molecule type" value="Genomic_DNA"/>
</dbReference>
<evidence type="ECO:0000313" key="1">
    <source>
        <dbReference type="EMBL" id="KAG0729691.1"/>
    </source>
</evidence>
<dbReference type="Proteomes" id="UP000770661">
    <property type="component" value="Unassembled WGS sequence"/>
</dbReference>
<reference evidence="1" key="1">
    <citation type="submission" date="2020-07" db="EMBL/GenBank/DDBJ databases">
        <title>The High-quality genome of the commercially important snow crab, Chionoecetes opilio.</title>
        <authorList>
            <person name="Jeong J.-H."/>
            <person name="Ryu S."/>
        </authorList>
    </citation>
    <scope>NUCLEOTIDE SEQUENCE</scope>
    <source>
        <strain evidence="1">MADBK_172401_WGS</strain>
        <tissue evidence="1">Digestive gland</tissue>
    </source>
</reference>
<protein>
    <submittedName>
        <fullName evidence="1">Uncharacterized protein</fullName>
    </submittedName>
</protein>
<evidence type="ECO:0000313" key="2">
    <source>
        <dbReference type="Proteomes" id="UP000770661"/>
    </source>
</evidence>
<dbReference type="AlphaFoldDB" id="A0A8J5D2V7"/>
<name>A0A8J5D2V7_CHIOP</name>
<organism evidence="1 2">
    <name type="scientific">Chionoecetes opilio</name>
    <name type="common">Atlantic snow crab</name>
    <name type="synonym">Cancer opilio</name>
    <dbReference type="NCBI Taxonomy" id="41210"/>
    <lineage>
        <taxon>Eukaryota</taxon>
        <taxon>Metazoa</taxon>
        <taxon>Ecdysozoa</taxon>
        <taxon>Arthropoda</taxon>
        <taxon>Crustacea</taxon>
        <taxon>Multicrustacea</taxon>
        <taxon>Malacostraca</taxon>
        <taxon>Eumalacostraca</taxon>
        <taxon>Eucarida</taxon>
        <taxon>Decapoda</taxon>
        <taxon>Pleocyemata</taxon>
        <taxon>Brachyura</taxon>
        <taxon>Eubrachyura</taxon>
        <taxon>Majoidea</taxon>
        <taxon>Majidae</taxon>
        <taxon>Chionoecetes</taxon>
    </lineage>
</organism>
<proteinExistence type="predicted"/>
<comment type="caution">
    <text evidence="1">The sequence shown here is derived from an EMBL/GenBank/DDBJ whole genome shotgun (WGS) entry which is preliminary data.</text>
</comment>
<sequence>MDALHGDQTPSYLADWLFLTFTWVGPFKPLLTALSRCVQSRELGVSSTLAGRRSKDDDSDGSQLSFSPTIIYASAQPFAPAVLSPQALDKSRRRASLVRDALLAESTNCCVLLVSVFLIKKLLCSLNANLITAEDADMITHSGVQTETGETSPVHLTV</sequence>